<dbReference type="GO" id="GO:0046872">
    <property type="term" value="F:metal ion binding"/>
    <property type="evidence" value="ECO:0007669"/>
    <property type="project" value="UniProtKB-KW"/>
</dbReference>
<keyword evidence="3 4" id="KW-0408">Iron</keyword>
<evidence type="ECO:0000256" key="3">
    <source>
        <dbReference type="ARBA" id="ARBA00023004"/>
    </source>
</evidence>
<keyword evidence="8" id="KW-1185">Reference proteome</keyword>
<evidence type="ECO:0000256" key="2">
    <source>
        <dbReference type="ARBA" id="ARBA00022723"/>
    </source>
</evidence>
<feature type="domain" description="Cytochrome c" evidence="6">
    <location>
        <begin position="21"/>
        <end position="132"/>
    </location>
</feature>
<keyword evidence="1 4" id="KW-0349">Heme</keyword>
<organism evidence="7 8">
    <name type="scientific">Salipiger profundus</name>
    <dbReference type="NCBI Taxonomy" id="1229727"/>
    <lineage>
        <taxon>Bacteria</taxon>
        <taxon>Pseudomonadati</taxon>
        <taxon>Pseudomonadota</taxon>
        <taxon>Alphaproteobacteria</taxon>
        <taxon>Rhodobacterales</taxon>
        <taxon>Roseobacteraceae</taxon>
        <taxon>Salipiger</taxon>
    </lineage>
</organism>
<keyword evidence="5" id="KW-0732">Signal</keyword>
<evidence type="ECO:0000256" key="1">
    <source>
        <dbReference type="ARBA" id="ARBA00022617"/>
    </source>
</evidence>
<dbReference type="Gene3D" id="1.10.760.10">
    <property type="entry name" value="Cytochrome c-like domain"/>
    <property type="match status" value="1"/>
</dbReference>
<dbReference type="RefSeq" id="WP_076625147.1">
    <property type="nucleotide sequence ID" value="NZ_BMEW01000002.1"/>
</dbReference>
<proteinExistence type="predicted"/>
<sequence length="135" mass="14336" precursor="true">MRTTLTLALALAVVVTGASAQDADIGRGLYHTHCATCHGLEGRGDGPMSGVLLIKPVNLTELTAANGGTFPLERVVKRIDGRDPLVSHGSPMPVYGDYFEGIFDVPIKTPAGQPVLTSRPVVNLVAYLLEIQKQE</sequence>
<evidence type="ECO:0000313" key="7">
    <source>
        <dbReference type="EMBL" id="APX25657.1"/>
    </source>
</evidence>
<dbReference type="GO" id="GO:0009055">
    <property type="term" value="F:electron transfer activity"/>
    <property type="evidence" value="ECO:0007669"/>
    <property type="project" value="InterPro"/>
</dbReference>
<dbReference type="InterPro" id="IPR036909">
    <property type="entry name" value="Cyt_c-like_dom_sf"/>
</dbReference>
<name>A0A1U7DBV1_9RHOB</name>
<evidence type="ECO:0000259" key="6">
    <source>
        <dbReference type="PROSITE" id="PS51007"/>
    </source>
</evidence>
<dbReference type="STRING" id="1229727.Ga0080559_TMP4861"/>
<dbReference type="KEGG" id="tpro:Ga0080559_TMP4861"/>
<dbReference type="PROSITE" id="PS51007">
    <property type="entry name" value="CYTC"/>
    <property type="match status" value="1"/>
</dbReference>
<keyword evidence="2 4" id="KW-0479">Metal-binding</keyword>
<protein>
    <submittedName>
        <fullName evidence="7">Cytochrome c</fullName>
    </submittedName>
</protein>
<dbReference type="AlphaFoldDB" id="A0A1U7DBV1"/>
<dbReference type="OrthoDB" id="5514238at2"/>
<evidence type="ECO:0000313" key="8">
    <source>
        <dbReference type="Proteomes" id="UP000186559"/>
    </source>
</evidence>
<dbReference type="Pfam" id="PF00034">
    <property type="entry name" value="Cytochrom_C"/>
    <property type="match status" value="1"/>
</dbReference>
<dbReference type="GO" id="GO:0020037">
    <property type="term" value="F:heme binding"/>
    <property type="evidence" value="ECO:0007669"/>
    <property type="project" value="InterPro"/>
</dbReference>
<reference evidence="7 8" key="1">
    <citation type="submission" date="2016-03" db="EMBL/GenBank/DDBJ databases">
        <title>Deep-sea bacteria in the southern Pacific.</title>
        <authorList>
            <person name="Tang K."/>
        </authorList>
    </citation>
    <scope>NUCLEOTIDE SEQUENCE [LARGE SCALE GENOMIC DNA]</scope>
    <source>
        <strain evidence="7 8">JLT2016</strain>
    </source>
</reference>
<evidence type="ECO:0000256" key="4">
    <source>
        <dbReference type="PROSITE-ProRule" id="PRU00433"/>
    </source>
</evidence>
<evidence type="ECO:0000256" key="5">
    <source>
        <dbReference type="SAM" id="SignalP"/>
    </source>
</evidence>
<dbReference type="EMBL" id="CP014796">
    <property type="protein sequence ID" value="APX25657.1"/>
    <property type="molecule type" value="Genomic_DNA"/>
</dbReference>
<dbReference type="SUPFAM" id="SSF46626">
    <property type="entry name" value="Cytochrome c"/>
    <property type="match status" value="1"/>
</dbReference>
<feature type="signal peptide" evidence="5">
    <location>
        <begin position="1"/>
        <end position="20"/>
    </location>
</feature>
<dbReference type="InterPro" id="IPR009056">
    <property type="entry name" value="Cyt_c-like_dom"/>
</dbReference>
<gene>
    <name evidence="7" type="ORF">Ga0080559_TMP4861</name>
</gene>
<feature type="chain" id="PRO_5010582974" evidence="5">
    <location>
        <begin position="21"/>
        <end position="135"/>
    </location>
</feature>
<dbReference type="Proteomes" id="UP000186559">
    <property type="component" value="Chromosome"/>
</dbReference>
<accession>A0A1U7DBV1</accession>